<dbReference type="PANTHER" id="PTHR10773:SF19">
    <property type="match status" value="1"/>
</dbReference>
<dbReference type="PANTHER" id="PTHR10773">
    <property type="entry name" value="DNA-DIRECTED RNA POLYMERASES I, II, AND III SUBUNIT RPABC2"/>
    <property type="match status" value="1"/>
</dbReference>
<evidence type="ECO:0000313" key="1">
    <source>
        <dbReference type="EMBL" id="CAI6359079.1"/>
    </source>
</evidence>
<proteinExistence type="predicted"/>
<dbReference type="EMBL" id="CARXXK010000002">
    <property type="protein sequence ID" value="CAI6359079.1"/>
    <property type="molecule type" value="Genomic_DNA"/>
</dbReference>
<accession>A0AAV0WTZ2</accession>
<comment type="caution">
    <text evidence="1">The sequence shown here is derived from an EMBL/GenBank/DDBJ whole genome shotgun (WGS) entry which is preliminary data.</text>
</comment>
<gene>
    <name evidence="1" type="ORF">MEUPH1_LOCUS14525</name>
</gene>
<organism evidence="1 2">
    <name type="scientific">Macrosiphum euphorbiae</name>
    <name type="common">potato aphid</name>
    <dbReference type="NCBI Taxonomy" id="13131"/>
    <lineage>
        <taxon>Eukaryota</taxon>
        <taxon>Metazoa</taxon>
        <taxon>Ecdysozoa</taxon>
        <taxon>Arthropoda</taxon>
        <taxon>Hexapoda</taxon>
        <taxon>Insecta</taxon>
        <taxon>Pterygota</taxon>
        <taxon>Neoptera</taxon>
        <taxon>Paraneoptera</taxon>
        <taxon>Hemiptera</taxon>
        <taxon>Sternorrhyncha</taxon>
        <taxon>Aphidomorpha</taxon>
        <taxon>Aphidoidea</taxon>
        <taxon>Aphididae</taxon>
        <taxon>Macrosiphini</taxon>
        <taxon>Macrosiphum</taxon>
    </lineage>
</organism>
<reference evidence="1 2" key="1">
    <citation type="submission" date="2023-01" db="EMBL/GenBank/DDBJ databases">
        <authorList>
            <person name="Whitehead M."/>
        </authorList>
    </citation>
    <scope>NUCLEOTIDE SEQUENCE [LARGE SCALE GENOMIC DNA]</scope>
</reference>
<sequence length="272" mass="31411">MFLHTLGLKEWSVRNWVLKSSTGSGINVSPDYDKKTKKVGRKIITNKEMTTIFDNLPALPSHYCRSNSNKMYLESFFETKLSLNKAYVATLHNNDNAVNKTNFFKEFQRRNLALYSPKKDLCDLCEGYKYSHINQEVYDHHQQRKKDARDAKNVDKQLAMHNPTKYVSLTMDVQAVKLARFIRASSMYYKTKLCVHNFTVFNQATADVCCYLCDEIKGGLEASIFSTMMVDYLDNIIQRKPTVSNISIYNDGCGYQNRNTTVYNSILKFAID</sequence>
<evidence type="ECO:0008006" key="3">
    <source>
        <dbReference type="Google" id="ProtNLM"/>
    </source>
</evidence>
<keyword evidence="2" id="KW-1185">Reference proteome</keyword>
<name>A0AAV0WTZ2_9HEMI</name>
<dbReference type="Proteomes" id="UP001160148">
    <property type="component" value="Unassembled WGS sequence"/>
</dbReference>
<protein>
    <recommendedName>
        <fullName evidence="3">Polyprotein</fullName>
    </recommendedName>
</protein>
<dbReference type="AlphaFoldDB" id="A0AAV0WTZ2"/>
<evidence type="ECO:0000313" key="2">
    <source>
        <dbReference type="Proteomes" id="UP001160148"/>
    </source>
</evidence>